<dbReference type="AlphaFoldDB" id="A0A367FSX4"/>
<dbReference type="EMBL" id="QOIL01000001">
    <property type="protein sequence ID" value="RCG33029.1"/>
    <property type="molecule type" value="Genomic_DNA"/>
</dbReference>
<reference evidence="1 2" key="1">
    <citation type="submission" date="2018-06" db="EMBL/GenBank/DDBJ databases">
        <title>Sphaerisporangium craniellae sp. nov., isolated from a marine sponge in the South China Sea.</title>
        <authorList>
            <person name="Li L."/>
        </authorList>
    </citation>
    <scope>NUCLEOTIDE SEQUENCE [LARGE SCALE GENOMIC DNA]</scope>
    <source>
        <strain evidence="1 2">CCTCC AA 208026</strain>
    </source>
</reference>
<proteinExistence type="predicted"/>
<name>A0A367FSX4_9ACTN</name>
<keyword evidence="2" id="KW-1185">Reference proteome</keyword>
<comment type="caution">
    <text evidence="1">The sequence shown here is derived from an EMBL/GenBank/DDBJ whole genome shotgun (WGS) entry which is preliminary data.</text>
</comment>
<evidence type="ECO:0000313" key="1">
    <source>
        <dbReference type="EMBL" id="RCG33029.1"/>
    </source>
</evidence>
<dbReference type="OrthoDB" id="3539621at2"/>
<dbReference type="Proteomes" id="UP000253094">
    <property type="component" value="Unassembled WGS sequence"/>
</dbReference>
<evidence type="ECO:0000313" key="2">
    <source>
        <dbReference type="Proteomes" id="UP000253094"/>
    </source>
</evidence>
<accession>A0A367FSX4</accession>
<sequence>MSSIGQVASAATAVTAVAHLQALGDSLQARGLHARVGETSGGIPQLIVVSTVVPTLSEVVFAAQGEGAWWFWWPWAERIAPVEELTTAVTRICGVLTPSRRS</sequence>
<gene>
    <name evidence="1" type="ORF">DQ384_00830</name>
</gene>
<protein>
    <submittedName>
        <fullName evidence="1">Uncharacterized protein</fullName>
    </submittedName>
</protein>
<dbReference type="RefSeq" id="WP_114026694.1">
    <property type="nucleotide sequence ID" value="NZ_QOIL01000001.1"/>
</dbReference>
<organism evidence="1 2">
    <name type="scientific">Sphaerisporangium album</name>
    <dbReference type="NCBI Taxonomy" id="509200"/>
    <lineage>
        <taxon>Bacteria</taxon>
        <taxon>Bacillati</taxon>
        <taxon>Actinomycetota</taxon>
        <taxon>Actinomycetes</taxon>
        <taxon>Streptosporangiales</taxon>
        <taxon>Streptosporangiaceae</taxon>
        <taxon>Sphaerisporangium</taxon>
    </lineage>
</organism>